<dbReference type="Proteomes" id="UP000182235">
    <property type="component" value="Unassembled WGS sequence"/>
</dbReference>
<dbReference type="PANTHER" id="PTHR37535:SF2">
    <property type="entry name" value="FINGER DOMAIN PROTEIN, PUTATIVE (AFU_ORTHOLOGUE AFUA_6G09300)-RELATED"/>
    <property type="match status" value="1"/>
</dbReference>
<proteinExistence type="predicted"/>
<keyword evidence="2" id="KW-1185">Reference proteome</keyword>
<accession>A0A1J9PUD0</accession>
<evidence type="ECO:0000313" key="2">
    <source>
        <dbReference type="Proteomes" id="UP000182235"/>
    </source>
</evidence>
<dbReference type="InterPro" id="IPR021842">
    <property type="entry name" value="DUF3435"/>
</dbReference>
<dbReference type="AlphaFoldDB" id="A0A1J9PUD0"/>
<dbReference type="VEuPathDB" id="FungiDB:AJ78_00230"/>
<sequence>MKVALINPVRMRMNSDNSDDDAFDDDEGQLPSEHYLAQAKSLDVSQLRQKRWRCDIHRGKNGRCCPGLQHKSSLEAFWMLWHLVLKRGTNSGLSKATIVKVDDVIALVTKQKDLELIRKLKKNMYIEDVPSSGRAPSTIHILKAGLYEEISEEEDSNEFKIPEPIFVSTLILSSHVCLLGMLFHIDGFKKISTTGPVLDSSKKPAQSHSAGGQEAAGVAIKDELLNKFVFCQVERTPTEFKINLEK</sequence>
<name>A0A1J9PUD0_9EURO</name>
<protein>
    <submittedName>
        <fullName evidence="1">Uncharacterized protein</fullName>
    </submittedName>
</protein>
<evidence type="ECO:0000313" key="1">
    <source>
        <dbReference type="EMBL" id="OJD19870.1"/>
    </source>
</evidence>
<dbReference type="EMBL" id="LGRN01000003">
    <property type="protein sequence ID" value="OJD19870.1"/>
    <property type="molecule type" value="Genomic_DNA"/>
</dbReference>
<dbReference type="Pfam" id="PF11917">
    <property type="entry name" value="DUF3435"/>
    <property type="match status" value="1"/>
</dbReference>
<gene>
    <name evidence="1" type="ORF">AJ78_00230</name>
</gene>
<dbReference type="OrthoDB" id="4184092at2759"/>
<dbReference type="PANTHER" id="PTHR37535">
    <property type="entry name" value="FLUG DOMAIN PROTEIN"/>
    <property type="match status" value="1"/>
</dbReference>
<organism evidence="1 2">
    <name type="scientific">Emergomyces pasteurianus Ep9510</name>
    <dbReference type="NCBI Taxonomy" id="1447872"/>
    <lineage>
        <taxon>Eukaryota</taxon>
        <taxon>Fungi</taxon>
        <taxon>Dikarya</taxon>
        <taxon>Ascomycota</taxon>
        <taxon>Pezizomycotina</taxon>
        <taxon>Eurotiomycetes</taxon>
        <taxon>Eurotiomycetidae</taxon>
        <taxon>Onygenales</taxon>
        <taxon>Ajellomycetaceae</taxon>
        <taxon>Emergomyces</taxon>
    </lineage>
</organism>
<dbReference type="STRING" id="1447872.A0A1J9PUD0"/>
<comment type="caution">
    <text evidence="1">The sequence shown here is derived from an EMBL/GenBank/DDBJ whole genome shotgun (WGS) entry which is preliminary data.</text>
</comment>
<reference evidence="1 2" key="1">
    <citation type="submission" date="2015-07" db="EMBL/GenBank/DDBJ databases">
        <title>Emmonsia species relationships and genome sequence.</title>
        <authorList>
            <consortium name="The Broad Institute Genomics Platform"/>
            <person name="Cuomo C.A."/>
            <person name="Munoz J.F."/>
            <person name="Imamovic A."/>
            <person name="Priest M.E."/>
            <person name="Young S."/>
            <person name="Clay O.K."/>
            <person name="McEwen J.G."/>
        </authorList>
    </citation>
    <scope>NUCLEOTIDE SEQUENCE [LARGE SCALE GENOMIC DNA]</scope>
    <source>
        <strain evidence="1 2">UAMH 9510</strain>
    </source>
</reference>